<keyword evidence="1" id="KW-0812">Transmembrane</keyword>
<protein>
    <recommendedName>
        <fullName evidence="4">DUF4190 domain-containing protein</fullName>
    </recommendedName>
</protein>
<organism evidence="2 3">
    <name type="scientific">Salirhabdus euzebyi</name>
    <dbReference type="NCBI Taxonomy" id="394506"/>
    <lineage>
        <taxon>Bacteria</taxon>
        <taxon>Bacillati</taxon>
        <taxon>Bacillota</taxon>
        <taxon>Bacilli</taxon>
        <taxon>Bacillales</taxon>
        <taxon>Bacillaceae</taxon>
        <taxon>Salirhabdus</taxon>
    </lineage>
</organism>
<proteinExistence type="predicted"/>
<keyword evidence="3" id="KW-1185">Reference proteome</keyword>
<accession>A0A841PYW8</accession>
<keyword evidence="1" id="KW-0472">Membrane</keyword>
<dbReference type="EMBL" id="JACHGH010000002">
    <property type="protein sequence ID" value="MBB6452341.1"/>
    <property type="molecule type" value="Genomic_DNA"/>
</dbReference>
<sequence length="88" mass="9481">MGNHNQVMENGRQNQSKGLAISALVLGIIGLVFYWVPLIPYPIAILAIVFGAIGMNQSKGMAITGFILGLATLALKAWFWLGLVAYFS</sequence>
<feature type="transmembrane region" description="Helical" evidence="1">
    <location>
        <begin position="20"/>
        <end position="53"/>
    </location>
</feature>
<comment type="caution">
    <text evidence="2">The sequence shown here is derived from an EMBL/GenBank/DDBJ whole genome shotgun (WGS) entry which is preliminary data.</text>
</comment>
<reference evidence="2 3" key="1">
    <citation type="submission" date="2020-08" db="EMBL/GenBank/DDBJ databases">
        <title>Genomic Encyclopedia of Type Strains, Phase IV (KMG-IV): sequencing the most valuable type-strain genomes for metagenomic binning, comparative biology and taxonomic classification.</title>
        <authorList>
            <person name="Goeker M."/>
        </authorList>
    </citation>
    <scope>NUCLEOTIDE SEQUENCE [LARGE SCALE GENOMIC DNA]</scope>
    <source>
        <strain evidence="2 3">DSM 19612</strain>
    </source>
</reference>
<name>A0A841PYW8_9BACI</name>
<dbReference type="AlphaFoldDB" id="A0A841PYW8"/>
<dbReference type="RefSeq" id="WP_246199925.1">
    <property type="nucleotide sequence ID" value="NZ_CADDWK010000002.1"/>
</dbReference>
<evidence type="ECO:0008006" key="4">
    <source>
        <dbReference type="Google" id="ProtNLM"/>
    </source>
</evidence>
<evidence type="ECO:0000313" key="2">
    <source>
        <dbReference type="EMBL" id="MBB6452341.1"/>
    </source>
</evidence>
<dbReference type="Proteomes" id="UP000581688">
    <property type="component" value="Unassembled WGS sequence"/>
</dbReference>
<gene>
    <name evidence="2" type="ORF">HNQ94_000786</name>
</gene>
<evidence type="ECO:0000256" key="1">
    <source>
        <dbReference type="SAM" id="Phobius"/>
    </source>
</evidence>
<feature type="transmembrane region" description="Helical" evidence="1">
    <location>
        <begin position="65"/>
        <end position="87"/>
    </location>
</feature>
<keyword evidence="1" id="KW-1133">Transmembrane helix</keyword>
<evidence type="ECO:0000313" key="3">
    <source>
        <dbReference type="Proteomes" id="UP000581688"/>
    </source>
</evidence>